<protein>
    <recommendedName>
        <fullName evidence="9">Bax inhibitor 1</fullName>
    </recommendedName>
</protein>
<dbReference type="InterPro" id="IPR006214">
    <property type="entry name" value="Bax_inhibitor_1-related"/>
</dbReference>
<evidence type="ECO:0000256" key="3">
    <source>
        <dbReference type="ARBA" id="ARBA00022692"/>
    </source>
</evidence>
<feature type="transmembrane region" description="Helical" evidence="6">
    <location>
        <begin position="70"/>
        <end position="87"/>
    </location>
</feature>
<feature type="transmembrane region" description="Helical" evidence="6">
    <location>
        <begin position="155"/>
        <end position="178"/>
    </location>
</feature>
<dbReference type="Proteomes" id="UP001146120">
    <property type="component" value="Unassembled WGS sequence"/>
</dbReference>
<keyword evidence="3 6" id="KW-0812">Transmembrane</keyword>
<gene>
    <name evidence="7" type="ORF">N0F65_005061</name>
</gene>
<feature type="transmembrane region" description="Helical" evidence="6">
    <location>
        <begin position="41"/>
        <end position="64"/>
    </location>
</feature>
<dbReference type="PANTHER" id="PTHR23291">
    <property type="entry name" value="BAX INHIBITOR-RELATED"/>
    <property type="match status" value="1"/>
</dbReference>
<evidence type="ECO:0000313" key="8">
    <source>
        <dbReference type="Proteomes" id="UP001146120"/>
    </source>
</evidence>
<feature type="transmembrane region" description="Helical" evidence="6">
    <location>
        <begin position="127"/>
        <end position="148"/>
    </location>
</feature>
<dbReference type="PANTHER" id="PTHR23291:SF32">
    <property type="entry name" value="BAX INHIBITOR 1"/>
    <property type="match status" value="1"/>
</dbReference>
<organism evidence="7 8">
    <name type="scientific">Lagenidium giganteum</name>
    <dbReference type="NCBI Taxonomy" id="4803"/>
    <lineage>
        <taxon>Eukaryota</taxon>
        <taxon>Sar</taxon>
        <taxon>Stramenopiles</taxon>
        <taxon>Oomycota</taxon>
        <taxon>Peronosporomycetes</taxon>
        <taxon>Pythiales</taxon>
        <taxon>Pythiaceae</taxon>
    </lineage>
</organism>
<dbReference type="GO" id="GO:0016020">
    <property type="term" value="C:membrane"/>
    <property type="evidence" value="ECO:0007669"/>
    <property type="project" value="UniProtKB-SubCell"/>
</dbReference>
<feature type="transmembrane region" description="Helical" evidence="6">
    <location>
        <begin position="99"/>
        <end position="121"/>
    </location>
</feature>
<keyword evidence="8" id="KW-1185">Reference proteome</keyword>
<comment type="subcellular location">
    <subcellularLocation>
        <location evidence="1">Membrane</location>
        <topology evidence="1">Multi-pass membrane protein</topology>
    </subcellularLocation>
</comment>
<evidence type="ECO:0000256" key="1">
    <source>
        <dbReference type="ARBA" id="ARBA00004141"/>
    </source>
</evidence>
<keyword evidence="4 6" id="KW-1133">Transmembrane helix</keyword>
<evidence type="ECO:0000256" key="6">
    <source>
        <dbReference type="RuleBase" id="RU004379"/>
    </source>
</evidence>
<evidence type="ECO:0000313" key="7">
    <source>
        <dbReference type="EMBL" id="DBA05211.1"/>
    </source>
</evidence>
<dbReference type="EMBL" id="DAKRPA010000002">
    <property type="protein sequence ID" value="DBA05211.1"/>
    <property type="molecule type" value="Genomic_DNA"/>
</dbReference>
<evidence type="ECO:0000256" key="2">
    <source>
        <dbReference type="ARBA" id="ARBA00010350"/>
    </source>
</evidence>
<feature type="transmembrane region" description="Helical" evidence="6">
    <location>
        <begin position="211"/>
        <end position="228"/>
    </location>
</feature>
<comment type="caution">
    <text evidence="6">Lacks conserved residue(s) required for the propagation of feature annotation.</text>
</comment>
<sequence>MFQQAAATAASSFGSQTQWDLGTMLKLSGISRDVQQHLVRVYSTLSLCVLMAGATAIGASSVALNVNTQGWAGLVSFLATTVGAIWLHMEPLHHHTKRFAILMGIAAAMGVSLTALIDVAIEMDPSVLVMAFVTTATVFLCFTGSALLATRRQYLYLGAMLSSALSLMCLGSVLNIFFRSTMLLNLNLVRAFAFLSFILCRAVFHSPVSVVSWLQYGGLLVFCGYVVFDTQMIIEKASMGDKDSIRHALELFMDFISIFVRIVVILLQNSDKKKRSNDRDRR</sequence>
<evidence type="ECO:0000256" key="4">
    <source>
        <dbReference type="ARBA" id="ARBA00022989"/>
    </source>
</evidence>
<comment type="caution">
    <text evidence="7">The sequence shown here is derived from an EMBL/GenBank/DDBJ whole genome shotgun (WGS) entry which is preliminary data.</text>
</comment>
<accession>A0AAV2ZGZ6</accession>
<reference evidence="7" key="2">
    <citation type="journal article" date="2023" name="Microbiol Resour">
        <title>Decontamination and Annotation of the Draft Genome Sequence of the Oomycete Lagenidium giganteum ARSEF 373.</title>
        <authorList>
            <person name="Morgan W.R."/>
            <person name="Tartar A."/>
        </authorList>
    </citation>
    <scope>NUCLEOTIDE SEQUENCE</scope>
    <source>
        <strain evidence="7">ARSEF 373</strain>
    </source>
</reference>
<feature type="transmembrane region" description="Helical" evidence="6">
    <location>
        <begin position="248"/>
        <end position="267"/>
    </location>
</feature>
<reference evidence="7" key="1">
    <citation type="submission" date="2022-11" db="EMBL/GenBank/DDBJ databases">
        <authorList>
            <person name="Morgan W.R."/>
            <person name="Tartar A."/>
        </authorList>
    </citation>
    <scope>NUCLEOTIDE SEQUENCE</scope>
    <source>
        <strain evidence="7">ARSEF 373</strain>
    </source>
</reference>
<feature type="transmembrane region" description="Helical" evidence="6">
    <location>
        <begin position="184"/>
        <end position="204"/>
    </location>
</feature>
<comment type="similarity">
    <text evidence="2 6">Belongs to the BI1 family.</text>
</comment>
<evidence type="ECO:0008006" key="9">
    <source>
        <dbReference type="Google" id="ProtNLM"/>
    </source>
</evidence>
<dbReference type="AlphaFoldDB" id="A0AAV2ZGZ6"/>
<name>A0AAV2ZGZ6_9STRA</name>
<evidence type="ECO:0000256" key="5">
    <source>
        <dbReference type="ARBA" id="ARBA00023136"/>
    </source>
</evidence>
<dbReference type="Pfam" id="PF01027">
    <property type="entry name" value="Bax1-I"/>
    <property type="match status" value="1"/>
</dbReference>
<proteinExistence type="inferred from homology"/>
<keyword evidence="5 6" id="KW-0472">Membrane</keyword>